<organism evidence="1 2">
    <name type="scientific">Methanosphaera stadtmanae</name>
    <dbReference type="NCBI Taxonomy" id="2317"/>
    <lineage>
        <taxon>Archaea</taxon>
        <taxon>Methanobacteriati</taxon>
        <taxon>Methanobacteriota</taxon>
        <taxon>Methanomada group</taxon>
        <taxon>Methanobacteria</taxon>
        <taxon>Methanobacteriales</taxon>
        <taxon>Methanobacteriaceae</taxon>
        <taxon>Methanosphaera</taxon>
    </lineage>
</organism>
<evidence type="ECO:0000313" key="2">
    <source>
        <dbReference type="Proteomes" id="UP000248557"/>
    </source>
</evidence>
<dbReference type="GeneID" id="3855368"/>
<accession>A0A328Q155</accession>
<evidence type="ECO:0000313" key="1">
    <source>
        <dbReference type="EMBL" id="RAP03243.1"/>
    </source>
</evidence>
<dbReference type="EMBL" id="NGJK01000032">
    <property type="protein sequence ID" value="RAP03243.1"/>
    <property type="molecule type" value="Genomic_DNA"/>
</dbReference>
<reference evidence="1 2" key="1">
    <citation type="submission" date="2017-05" db="EMBL/GenBank/DDBJ databases">
        <title>Host range expansion of the Methanosphaera genus to humans and monogastric animals involves recent and extensive reduction in genome content.</title>
        <authorList>
            <person name="Hoedt E.C."/>
            <person name="Volmer J.G."/>
            <person name="Parks D.H."/>
            <person name="Rosewarne C.P."/>
            <person name="Denman S.E."/>
            <person name="Mcsweeney C.S."/>
            <person name="O Cuiv P."/>
            <person name="Hugenholtz P."/>
            <person name="Tyson G.W."/>
            <person name="Morrison M."/>
        </authorList>
    </citation>
    <scope>NUCLEOTIDE SEQUENCE [LARGE SCALE GENOMIC DNA]</scope>
    <source>
        <strain evidence="1 2">PA5</strain>
    </source>
</reference>
<gene>
    <name evidence="1" type="ORF">CA615_03450</name>
</gene>
<dbReference type="Proteomes" id="UP000248557">
    <property type="component" value="Unassembled WGS sequence"/>
</dbReference>
<comment type="caution">
    <text evidence="1">The sequence shown here is derived from an EMBL/GenBank/DDBJ whole genome shotgun (WGS) entry which is preliminary data.</text>
</comment>
<dbReference type="AlphaFoldDB" id="A0A328Q155"/>
<name>A0A328Q155_9EURY</name>
<dbReference type="RefSeq" id="WP_011406308.1">
    <property type="nucleotide sequence ID" value="NZ_LR698975.1"/>
</dbReference>
<protein>
    <submittedName>
        <fullName evidence="1">Uncharacterized protein</fullName>
    </submittedName>
</protein>
<sequence length="152" mass="18309">MNETISYNELEKTNSNNIHPYSEHSKTISTDDYFKQLSENKFYSEFQEYLSNNYSLINKEEIINFISYKPLLTELIKELTVIIRKSFEKNELSMEFIQDPEITDLKYLNIYIHSSEESFNKDWNTLKIINQDIRQLKLLDNSIKKYILVDLW</sequence>
<proteinExistence type="predicted"/>